<sequence length="1411" mass="155245">MVLVSSEWQNKSEDEQKLSTTVVAGTSNTAPITQAAAIPPGTTTTTAVAITSTILPATATLVNADTIVTATTTEETITPPIVATAAATENTTSKSPTTIAVSTTATTKTVTGTTTPVTITTTIIKTNDNNNEQQKDKNSSRTGIIAAENKIEDCNNINIITKPGVVDDDDNNDDDDNKGKQQQSSNSITTTSSANDCNSKEEDFIVSVLNYNSNNKIMAENTKETPVKEEPTIGEKSSSETLLSSSDSSPAAPPASMIINSQSGGGGGETNFKDFDESNSNTNTLQPSVTVKTQNIQNAKPTQALSCPFTQQDFSSALQSALNATATITNSSTTAAAGLQPNFLSQLSLTANVAGLQKTAKQLNSVFNTTTAAGMATTTTNVNANDNNSNQAKNDSNLIDASGSSSNSVISASSLASVVPSSDTNNGQAKIVLICEGNSHPFQTRTISLTPNVECMVGRLIAKSKVADDNAIFDCKVLSRKHAVIWYTPDGKFWVKDTKSSNGTFINDNKLGVEEAELHFGDIVKFGVDVVENSRKEVHGCIIACVKLYLPDGREAISIDSPAHRSPYSGEGRISYDDLHRLNLYIQETAQREKVLTSKLCSIQNILDATRKNSALCWQSMITEDQLLHRIHSLEKKLSLMEKNVPENVLRNEVQKLLDEKNSYQHTAKEALRKVYQERCDAMQLLAKMESAYTQSDNECALLRDQIMNSKQTLQDVNTRLLQLETEYNEYRDDVARQQQEAKEREEQRIAELTEKLRERELECEELKKKISELLIKRADLLDDEEKILEKQAIEKLDAAIADMDLGDEDDDDDDEDDGEEGDVVGVEGGKGSNEVVIKTNGKTVDKSDTDSSPETKHKQTNLSATSNVPSSLACIFGDNVNGLESEDKTREKSPSMSKHKKAKMLATLNTTKATSPPKRVKESTIMKWLQNSDLNKTEGSLDIFKAICNENEEEAEGEVEANAIDSSDEDNLIEDGFDIKLDLNKKCTDFTSKLRNVEQNLKQLEAEIENRTQSATNDNEKQRGGVGGQKKKQQRFKKEKDVYDFEDNSDEDEEEEDDDDSGAIAEEDAFVISSNGAGGKASTSASSYKVLSKHNKKYQLLKASVDMLREAYNEIKDTVPNERRGNANAHNNNNSLNKIEQNNCTTESSRTSCATEDAAEEDIDSDSISSEVESLSLNSPVNSSSHSTIKPDKKQTEQVLASEDRSVNNALLLEEQLREYKMQVGKLNEKLKQTEMEAHHTLEIMQVECDDVKHKMLSLNKIIEALKEDKKALEQVINENKNNAIKNVNNPEEETEQQKAAAAKNDRCVEIISQRYDDAEEGAAMLLVENDLADINVSALEREEELIAYKERLDDQLKANIDLRNEIAELKQKAVTIRNPIANREDLLKRFLPYGFVVLAIIVYFISTYF</sequence>
<feature type="region of interest" description="Disordered" evidence="2">
    <location>
        <begin position="883"/>
        <end position="920"/>
    </location>
</feature>
<dbReference type="RefSeq" id="XP_011295781.2">
    <property type="nucleotide sequence ID" value="XM_011297479.3"/>
</dbReference>
<dbReference type="eggNOG" id="KOG3872">
    <property type="taxonomic scope" value="Eukaryota"/>
</dbReference>
<evidence type="ECO:0000256" key="2">
    <source>
        <dbReference type="SAM" id="MobiDB-lite"/>
    </source>
</evidence>
<dbReference type="OrthoDB" id="687730at2759"/>
<feature type="coiled-coil region" evidence="1">
    <location>
        <begin position="624"/>
        <end position="674"/>
    </location>
</feature>
<feature type="region of interest" description="Disordered" evidence="2">
    <location>
        <begin position="800"/>
        <end position="869"/>
    </location>
</feature>
<dbReference type="STRING" id="7370.A0A1I8N485"/>
<dbReference type="SUPFAM" id="SSF49879">
    <property type="entry name" value="SMAD/FHA domain"/>
    <property type="match status" value="1"/>
</dbReference>
<feature type="compositionally biased region" description="Polar residues" evidence="2">
    <location>
        <begin position="1136"/>
        <end position="1155"/>
    </location>
</feature>
<dbReference type="Pfam" id="PF00498">
    <property type="entry name" value="FHA"/>
    <property type="match status" value="1"/>
</dbReference>
<dbReference type="RefSeq" id="XP_005191272.2">
    <property type="nucleotide sequence ID" value="XM_005191215.4"/>
</dbReference>
<feature type="region of interest" description="Disordered" evidence="2">
    <location>
        <begin position="379"/>
        <end position="398"/>
    </location>
</feature>
<evidence type="ECO:0000313" key="5">
    <source>
        <dbReference type="EnsemblMetazoa" id="MDOA011383-PB"/>
    </source>
</evidence>
<dbReference type="EnsemblMetazoa" id="MDOA011383-RE">
    <property type="protein sequence ID" value="MDOA011383-PE"/>
    <property type="gene ID" value="MDOA011383"/>
</dbReference>
<dbReference type="EnsemblMetazoa" id="MDOA011383-RA">
    <property type="protein sequence ID" value="MDOA011383-PA"/>
    <property type="gene ID" value="MDOA011383"/>
</dbReference>
<keyword evidence="3" id="KW-0812">Transmembrane</keyword>
<dbReference type="PANTHER" id="PTHR15715:SF37">
    <property type="entry name" value="LD47843P"/>
    <property type="match status" value="1"/>
</dbReference>
<proteinExistence type="predicted"/>
<protein>
    <recommendedName>
        <fullName evidence="4">FHA domain-containing protein</fullName>
    </recommendedName>
</protein>
<dbReference type="CDD" id="cd22679">
    <property type="entry name" value="FHA_SLMAP"/>
    <property type="match status" value="1"/>
</dbReference>
<evidence type="ECO:0000313" key="6">
    <source>
        <dbReference type="EnsemblMetazoa" id="MDOA011383-PD"/>
    </source>
</evidence>
<feature type="coiled-coil region" evidence="1">
    <location>
        <begin position="1211"/>
        <end position="1284"/>
    </location>
</feature>
<dbReference type="InterPro" id="IPR051176">
    <property type="entry name" value="Cent_Immune-Sig_Mod"/>
</dbReference>
<dbReference type="EnsemblMetazoa" id="MDOA011383-RB">
    <property type="protein sequence ID" value="MDOA011383-PB"/>
    <property type="gene ID" value="MDOA011383"/>
</dbReference>
<feature type="compositionally biased region" description="Low complexity" evidence="2">
    <location>
        <begin position="1167"/>
        <end position="1188"/>
    </location>
</feature>
<dbReference type="InterPro" id="IPR008984">
    <property type="entry name" value="SMAD_FHA_dom_sf"/>
</dbReference>
<gene>
    <name evidence="6" type="primary">101893169</name>
</gene>
<feature type="compositionally biased region" description="Basic and acidic residues" evidence="2">
    <location>
        <begin position="221"/>
        <end position="233"/>
    </location>
</feature>
<feature type="compositionally biased region" description="Basic and acidic residues" evidence="2">
    <location>
        <begin position="1190"/>
        <end position="1203"/>
    </location>
</feature>
<keyword evidence="1" id="KW-0175">Coiled coil</keyword>
<feature type="compositionally biased region" description="Acidic residues" evidence="2">
    <location>
        <begin position="1045"/>
        <end position="1063"/>
    </location>
</feature>
<reference evidence="6" key="2">
    <citation type="submission" date="2020-05" db="UniProtKB">
        <authorList>
            <consortium name="EnsemblMetazoa"/>
        </authorList>
    </citation>
    <scope>IDENTIFICATION</scope>
    <source>
        <strain evidence="6">Aabys</strain>
    </source>
</reference>
<evidence type="ECO:0000256" key="3">
    <source>
        <dbReference type="SAM" id="Phobius"/>
    </source>
</evidence>
<evidence type="ECO:0000256" key="1">
    <source>
        <dbReference type="SAM" id="Coils"/>
    </source>
</evidence>
<organism evidence="6">
    <name type="scientific">Musca domestica</name>
    <name type="common">House fly</name>
    <dbReference type="NCBI Taxonomy" id="7370"/>
    <lineage>
        <taxon>Eukaryota</taxon>
        <taxon>Metazoa</taxon>
        <taxon>Ecdysozoa</taxon>
        <taxon>Arthropoda</taxon>
        <taxon>Hexapoda</taxon>
        <taxon>Insecta</taxon>
        <taxon>Pterygota</taxon>
        <taxon>Neoptera</taxon>
        <taxon>Endopterygota</taxon>
        <taxon>Diptera</taxon>
        <taxon>Brachycera</taxon>
        <taxon>Muscomorpha</taxon>
        <taxon>Muscoidea</taxon>
        <taxon>Muscidae</taxon>
        <taxon>Musca</taxon>
    </lineage>
</organism>
<evidence type="ECO:0000259" key="4">
    <source>
        <dbReference type="PROSITE" id="PS50006"/>
    </source>
</evidence>
<dbReference type="VEuPathDB" id="VectorBase:MDOMA2_019289"/>
<feature type="compositionally biased region" description="Basic and acidic residues" evidence="2">
    <location>
        <begin position="844"/>
        <end position="858"/>
    </location>
</feature>
<feature type="compositionally biased region" description="Acidic residues" evidence="2">
    <location>
        <begin position="805"/>
        <end position="823"/>
    </location>
</feature>
<dbReference type="PROSITE" id="PS50006">
    <property type="entry name" value="FHA_DOMAIN"/>
    <property type="match status" value="1"/>
</dbReference>
<feature type="transmembrane region" description="Helical" evidence="3">
    <location>
        <begin position="1392"/>
        <end position="1410"/>
    </location>
</feature>
<dbReference type="EnsemblMetazoa" id="MDOA011383-RC">
    <property type="protein sequence ID" value="MDOA011383-PC"/>
    <property type="gene ID" value="MDOA011383"/>
</dbReference>
<dbReference type="PANTHER" id="PTHR15715">
    <property type="entry name" value="CENTROSOMAL PROTEIN OF 170 KDA"/>
    <property type="match status" value="1"/>
</dbReference>
<feature type="coiled-coil region" evidence="1">
    <location>
        <begin position="707"/>
        <end position="784"/>
    </location>
</feature>
<reference evidence="5" key="1">
    <citation type="journal article" date="2014" name="Genome Biol.">
        <title>Genome of the house fly, Musca domestica L., a global vector of diseases with adaptations to a septic environment.</title>
        <authorList>
            <person name="Scott J.G."/>
            <person name="Warren W.C."/>
            <person name="Beukeboom L.W."/>
            <person name="Bopp D."/>
            <person name="Clark A.G."/>
            <person name="Giers S.D."/>
            <person name="Hediger M."/>
            <person name="Jones A.K."/>
            <person name="Kasai S."/>
            <person name="Leichter C.A."/>
            <person name="Li M."/>
            <person name="Meisel R.P."/>
            <person name="Minx P."/>
            <person name="Murphy T.D."/>
            <person name="Nelson D.R."/>
            <person name="Reid W.R."/>
            <person name="Rinkevich F.D."/>
            <person name="Robertson H.M."/>
            <person name="Sackton T.B."/>
            <person name="Sattelle D.B."/>
            <person name="Thibaud-Nissen F."/>
            <person name="Tomlinson C."/>
            <person name="van de Zande L."/>
            <person name="Walden K.K."/>
            <person name="Wilson R.K."/>
            <person name="Liu N."/>
        </authorList>
    </citation>
    <scope>NUCLEOTIDE SEQUENCE</scope>
    <source>
        <strain evidence="5">Aabys</strain>
    </source>
</reference>
<feature type="domain" description="FHA" evidence="4">
    <location>
        <begin position="455"/>
        <end position="511"/>
    </location>
</feature>
<feature type="compositionally biased region" description="Low complexity" evidence="2">
    <location>
        <begin position="379"/>
        <end position="394"/>
    </location>
</feature>
<feature type="compositionally biased region" description="Acidic residues" evidence="2">
    <location>
        <begin position="166"/>
        <end position="176"/>
    </location>
</feature>
<feature type="compositionally biased region" description="Low complexity" evidence="2">
    <location>
        <begin position="181"/>
        <end position="193"/>
    </location>
</feature>
<feature type="region of interest" description="Disordered" evidence="2">
    <location>
        <begin position="220"/>
        <end position="285"/>
    </location>
</feature>
<feature type="coiled-coil region" evidence="1">
    <location>
        <begin position="1347"/>
        <end position="1374"/>
    </location>
</feature>
<dbReference type="InterPro" id="IPR000253">
    <property type="entry name" value="FHA_dom"/>
</dbReference>
<name>A0A1I8N485_MUSDO</name>
<feature type="compositionally biased region" description="Low complexity" evidence="2">
    <location>
        <begin position="239"/>
        <end position="256"/>
    </location>
</feature>
<feature type="region of interest" description="Disordered" evidence="2">
    <location>
        <begin position="1010"/>
        <end position="1063"/>
    </location>
</feature>
<dbReference type="Gene3D" id="2.60.200.20">
    <property type="match status" value="1"/>
</dbReference>
<feature type="region of interest" description="Disordered" evidence="2">
    <location>
        <begin position="162"/>
        <end position="197"/>
    </location>
</feature>
<feature type="region of interest" description="Disordered" evidence="2">
    <location>
        <begin position="1119"/>
        <end position="1203"/>
    </location>
</feature>
<keyword evidence="3" id="KW-0472">Membrane</keyword>
<accession>A0A1I8N485</accession>
<keyword evidence="3" id="KW-1133">Transmembrane helix</keyword>
<dbReference type="VEuPathDB" id="VectorBase:MDOA011383"/>
<dbReference type="KEGG" id="mde:101893169"/>
<dbReference type="EnsemblMetazoa" id="MDOA011383-RD">
    <property type="protein sequence ID" value="MDOA011383-PD"/>
    <property type="gene ID" value="MDOA011383"/>
</dbReference>
<dbReference type="SMART" id="SM00240">
    <property type="entry name" value="FHA"/>
    <property type="match status" value="1"/>
</dbReference>